<evidence type="ECO:0000256" key="1">
    <source>
        <dbReference type="SAM" id="MobiDB-lite"/>
    </source>
</evidence>
<gene>
    <name evidence="2" type="ORF">ECPE_LOCUS12706</name>
</gene>
<feature type="region of interest" description="Disordered" evidence="1">
    <location>
        <begin position="14"/>
        <end position="55"/>
    </location>
</feature>
<organism evidence="4">
    <name type="scientific">Echinostoma caproni</name>
    <dbReference type="NCBI Taxonomy" id="27848"/>
    <lineage>
        <taxon>Eukaryota</taxon>
        <taxon>Metazoa</taxon>
        <taxon>Spiralia</taxon>
        <taxon>Lophotrochozoa</taxon>
        <taxon>Platyhelminthes</taxon>
        <taxon>Trematoda</taxon>
        <taxon>Digenea</taxon>
        <taxon>Plagiorchiida</taxon>
        <taxon>Echinostomata</taxon>
        <taxon>Echinostomatoidea</taxon>
        <taxon>Echinostomatidae</taxon>
        <taxon>Echinostoma</taxon>
    </lineage>
</organism>
<protein>
    <submittedName>
        <fullName evidence="2 4">Uncharacterized protein</fullName>
    </submittedName>
</protein>
<reference evidence="2 3" key="2">
    <citation type="submission" date="2018-11" db="EMBL/GenBank/DDBJ databases">
        <authorList>
            <consortium name="Pathogen Informatics"/>
        </authorList>
    </citation>
    <scope>NUCLEOTIDE SEQUENCE [LARGE SCALE GENOMIC DNA]</scope>
    <source>
        <strain evidence="2 3">Egypt</strain>
    </source>
</reference>
<accession>A0A183B0H1</accession>
<dbReference type="AlphaFoldDB" id="A0A183B0H1"/>
<feature type="compositionally biased region" description="Low complexity" evidence="1">
    <location>
        <begin position="103"/>
        <end position="117"/>
    </location>
</feature>
<dbReference type="EMBL" id="UZAN01053436">
    <property type="protein sequence ID" value="VDP89978.1"/>
    <property type="molecule type" value="Genomic_DNA"/>
</dbReference>
<evidence type="ECO:0000313" key="4">
    <source>
        <dbReference type="WBParaSite" id="ECPE_0001274201-mRNA-1"/>
    </source>
</evidence>
<keyword evidence="3" id="KW-1185">Reference proteome</keyword>
<evidence type="ECO:0000313" key="3">
    <source>
        <dbReference type="Proteomes" id="UP000272942"/>
    </source>
</evidence>
<feature type="compositionally biased region" description="Polar residues" evidence="1">
    <location>
        <begin position="40"/>
        <end position="53"/>
    </location>
</feature>
<dbReference type="Proteomes" id="UP000272942">
    <property type="component" value="Unassembled WGS sequence"/>
</dbReference>
<feature type="region of interest" description="Disordered" evidence="1">
    <location>
        <begin position="103"/>
        <end position="137"/>
    </location>
</feature>
<evidence type="ECO:0000313" key="2">
    <source>
        <dbReference type="EMBL" id="VDP89978.1"/>
    </source>
</evidence>
<name>A0A183B0H1_9TREM</name>
<reference evidence="4" key="1">
    <citation type="submission" date="2016-06" db="UniProtKB">
        <authorList>
            <consortium name="WormBaseParasite"/>
        </authorList>
    </citation>
    <scope>IDENTIFICATION</scope>
</reference>
<dbReference type="WBParaSite" id="ECPE_0001274201-mRNA-1">
    <property type="protein sequence ID" value="ECPE_0001274201-mRNA-1"/>
    <property type="gene ID" value="ECPE_0001274201"/>
</dbReference>
<proteinExistence type="predicted"/>
<sequence>MKIEQLECLAVSSGNRTLRAGKKDQPVTSSSAFMDHRTQSTKQPDSRGTTSLSLDYPNGASQIPLFSYFTGEDGPPCTTTTSSSSCGPGLGMTPLERFTTKLGSSSLTTSTGTTAASISLPSATGPPSAGMGTSASGLPVSSSYADRLRPIGPNTSERGSAYPFSEVGCNELTTNSLTVSNITRLSAETH</sequence>